<dbReference type="VEuPathDB" id="VectorBase:LLOJ000852"/>
<dbReference type="EMBL" id="AJWK01003377">
    <property type="status" value="NOT_ANNOTATED_CDS"/>
    <property type="molecule type" value="Genomic_DNA"/>
</dbReference>
<feature type="compositionally biased region" description="Basic and acidic residues" evidence="1">
    <location>
        <begin position="306"/>
        <end position="318"/>
    </location>
</feature>
<feature type="region of interest" description="Disordered" evidence="1">
    <location>
        <begin position="305"/>
        <end position="347"/>
    </location>
</feature>
<evidence type="ECO:0000313" key="2">
    <source>
        <dbReference type="EnsemblMetazoa" id="LLOJ000852-PA"/>
    </source>
</evidence>
<keyword evidence="3" id="KW-1185">Reference proteome</keyword>
<feature type="region of interest" description="Disordered" evidence="1">
    <location>
        <begin position="1"/>
        <end position="21"/>
    </location>
</feature>
<reference evidence="2" key="1">
    <citation type="submission" date="2020-05" db="UniProtKB">
        <authorList>
            <consortium name="EnsemblMetazoa"/>
        </authorList>
    </citation>
    <scope>IDENTIFICATION</scope>
    <source>
        <strain evidence="2">Jacobina</strain>
    </source>
</reference>
<dbReference type="EMBL" id="AJWK01003378">
    <property type="status" value="NOT_ANNOTATED_CDS"/>
    <property type="molecule type" value="Genomic_DNA"/>
</dbReference>
<accession>A0A1B0CA80</accession>
<protein>
    <submittedName>
        <fullName evidence="2">Uncharacterized protein</fullName>
    </submittedName>
</protein>
<sequence>MSEDISSQTMPPKTRMNPQDFRNQDLVSRLLAATPPYLYSAPMAPHNFFFSEMLRSLVQAKNNEANSRLQQTTAVPHMPATHHPHHHVGRRPRKRSWSHHRIPFEHQIVTPPKEFEEKMEKPLELTTKVNSSFDGKSSKQDSPPEKISRLDEGEKVQSPPETSTPPPVDQSPATLTSPSDLVLPPPPPVWYPSLYPPYGIDPLHFFIDLRVSGHIRSKENTSPSSASSTFRPDNNNSQFFDLESKNRHGSAFSIPTPRESSAKSPGAVNLSATAQDSDEKDVLSKNTNYVMQNLPRIYTHLNAHHKLLDDQENHRQDSGGEGDVSGSEGDYKRPLDEDVIAVDDNDN</sequence>
<dbReference type="AlphaFoldDB" id="A0A1B0CA80"/>
<feature type="compositionally biased region" description="Acidic residues" evidence="1">
    <location>
        <begin position="337"/>
        <end position="347"/>
    </location>
</feature>
<feature type="compositionally biased region" description="Polar residues" evidence="1">
    <location>
        <begin position="220"/>
        <end position="239"/>
    </location>
</feature>
<dbReference type="VEuPathDB" id="VectorBase:LLONM1_003684"/>
<feature type="compositionally biased region" description="Basic residues" evidence="1">
    <location>
        <begin position="80"/>
        <end position="100"/>
    </location>
</feature>
<evidence type="ECO:0000256" key="1">
    <source>
        <dbReference type="SAM" id="MobiDB-lite"/>
    </source>
</evidence>
<feature type="region of interest" description="Disordered" evidence="1">
    <location>
        <begin position="217"/>
        <end position="285"/>
    </location>
</feature>
<evidence type="ECO:0000313" key="3">
    <source>
        <dbReference type="Proteomes" id="UP000092461"/>
    </source>
</evidence>
<name>A0A1B0CA80_LUTLO</name>
<dbReference type="EMBL" id="AJWK01003376">
    <property type="status" value="NOT_ANNOTATED_CDS"/>
    <property type="molecule type" value="Genomic_DNA"/>
</dbReference>
<feature type="region of interest" description="Disordered" evidence="1">
    <location>
        <begin position="77"/>
        <end position="100"/>
    </location>
</feature>
<organism evidence="2 3">
    <name type="scientific">Lutzomyia longipalpis</name>
    <name type="common">Sand fly</name>
    <dbReference type="NCBI Taxonomy" id="7200"/>
    <lineage>
        <taxon>Eukaryota</taxon>
        <taxon>Metazoa</taxon>
        <taxon>Ecdysozoa</taxon>
        <taxon>Arthropoda</taxon>
        <taxon>Hexapoda</taxon>
        <taxon>Insecta</taxon>
        <taxon>Pterygota</taxon>
        <taxon>Neoptera</taxon>
        <taxon>Endopterygota</taxon>
        <taxon>Diptera</taxon>
        <taxon>Nematocera</taxon>
        <taxon>Psychodoidea</taxon>
        <taxon>Psychodidae</taxon>
        <taxon>Lutzomyia</taxon>
        <taxon>Lutzomyia</taxon>
    </lineage>
</organism>
<feature type="region of interest" description="Disordered" evidence="1">
    <location>
        <begin position="126"/>
        <end position="183"/>
    </location>
</feature>
<feature type="compositionally biased region" description="Basic and acidic residues" evidence="1">
    <location>
        <begin position="136"/>
        <end position="155"/>
    </location>
</feature>
<dbReference type="Proteomes" id="UP000092461">
    <property type="component" value="Unassembled WGS sequence"/>
</dbReference>
<proteinExistence type="predicted"/>
<dbReference type="EnsemblMetazoa" id="LLOJ000852-RA">
    <property type="protein sequence ID" value="LLOJ000852-PA"/>
    <property type="gene ID" value="LLOJ000852"/>
</dbReference>